<evidence type="ECO:0000313" key="2">
    <source>
        <dbReference type="EMBL" id="TFJ96415.1"/>
    </source>
</evidence>
<feature type="region of interest" description="Disordered" evidence="1">
    <location>
        <begin position="151"/>
        <end position="201"/>
    </location>
</feature>
<accession>A0A4D9DG02</accession>
<organism evidence="2 3">
    <name type="scientific">Platysternon megacephalum</name>
    <name type="common">big-headed turtle</name>
    <dbReference type="NCBI Taxonomy" id="55544"/>
    <lineage>
        <taxon>Eukaryota</taxon>
        <taxon>Metazoa</taxon>
        <taxon>Chordata</taxon>
        <taxon>Craniata</taxon>
        <taxon>Vertebrata</taxon>
        <taxon>Euteleostomi</taxon>
        <taxon>Archelosauria</taxon>
        <taxon>Testudinata</taxon>
        <taxon>Testudines</taxon>
        <taxon>Cryptodira</taxon>
        <taxon>Durocryptodira</taxon>
        <taxon>Testudinoidea</taxon>
        <taxon>Platysternidae</taxon>
        <taxon>Platysternon</taxon>
    </lineage>
</organism>
<dbReference type="Proteomes" id="UP000297703">
    <property type="component" value="Unassembled WGS sequence"/>
</dbReference>
<dbReference type="AlphaFoldDB" id="A0A4D9DG02"/>
<keyword evidence="3" id="KW-1185">Reference proteome</keyword>
<sequence length="338" mass="36003">MHQAAWPDTQETPAPLQGEAKPAWAGGFCCKLPTAAPFPAALFCTTRTSPRLQHTALPPPQEDRFPISAILQDPSPSGCYPGNSVPTGAAFPCKPEAPGSRDSCSLPALPPLPQGCNFAMGTPGSFELRSHIHCALRPFGTAARWSPLPASQQKCLGSGRQQPPSSECKPQCTHPPESATDSAAETPLFRPVPPGETSRPFGEVSAIEGSRDLELVPLPLRCRAKPSCDRRTRPGARFRPRRGQSVRLTHSPAAEAGSLERAAEEMRRLPTDCLAKRIRLRIPFGSGCKAQPCPGAAGTCPPAQDPDLQPPHIPIRSPQPHLPPIPTHQGQTMCTGAL</sequence>
<protein>
    <submittedName>
        <fullName evidence="2">Liprin-alpha-3</fullName>
    </submittedName>
</protein>
<comment type="caution">
    <text evidence="2">The sequence shown here is derived from an EMBL/GenBank/DDBJ whole genome shotgun (WGS) entry which is preliminary data.</text>
</comment>
<reference evidence="2 3" key="2">
    <citation type="submission" date="2019-04" db="EMBL/GenBank/DDBJ databases">
        <title>The genome sequence of big-headed turtle.</title>
        <authorList>
            <person name="Gong S."/>
        </authorList>
    </citation>
    <scope>NUCLEOTIDE SEQUENCE [LARGE SCALE GENOMIC DNA]</scope>
    <source>
        <strain evidence="2">DO16091913</strain>
        <tissue evidence="2">Muscle</tissue>
    </source>
</reference>
<dbReference type="EMBL" id="QXTE01000685">
    <property type="protein sequence ID" value="TFJ96415.1"/>
    <property type="molecule type" value="Genomic_DNA"/>
</dbReference>
<reference evidence="2 3" key="1">
    <citation type="submission" date="2019-04" db="EMBL/GenBank/DDBJ databases">
        <title>Draft genome of the big-headed turtle Platysternon megacephalum.</title>
        <authorList>
            <person name="Gong S."/>
        </authorList>
    </citation>
    <scope>NUCLEOTIDE SEQUENCE [LARGE SCALE GENOMIC DNA]</scope>
    <source>
        <strain evidence="2">DO16091913</strain>
        <tissue evidence="2">Muscle</tissue>
    </source>
</reference>
<gene>
    <name evidence="2" type="ORF">DR999_PMT21796</name>
</gene>
<evidence type="ECO:0000313" key="3">
    <source>
        <dbReference type="Proteomes" id="UP000297703"/>
    </source>
</evidence>
<proteinExistence type="predicted"/>
<feature type="compositionally biased region" description="Polar residues" evidence="1">
    <location>
        <begin position="151"/>
        <end position="165"/>
    </location>
</feature>
<feature type="region of interest" description="Disordered" evidence="1">
    <location>
        <begin position="226"/>
        <end position="246"/>
    </location>
</feature>
<name>A0A4D9DG02_9SAUR</name>
<feature type="compositionally biased region" description="Basic residues" evidence="1">
    <location>
        <begin position="233"/>
        <end position="244"/>
    </location>
</feature>
<evidence type="ECO:0000256" key="1">
    <source>
        <dbReference type="SAM" id="MobiDB-lite"/>
    </source>
</evidence>